<evidence type="ECO:0000313" key="2">
    <source>
        <dbReference type="EMBL" id="MDA0184383.1"/>
    </source>
</evidence>
<reference evidence="2" key="1">
    <citation type="submission" date="2022-10" db="EMBL/GenBank/DDBJ databases">
        <title>The WGS of Solirubrobacter phytolaccae KCTC 29190.</title>
        <authorList>
            <person name="Jiang Z."/>
        </authorList>
    </citation>
    <scope>NUCLEOTIDE SEQUENCE</scope>
    <source>
        <strain evidence="2">KCTC 29190</strain>
    </source>
</reference>
<protein>
    <submittedName>
        <fullName evidence="2">DUF2294 domain-containing protein</fullName>
    </submittedName>
</protein>
<sequence length="121" mass="13315">MLTAVSNGMVALLKEFYGRGPTQAKTYYQDDLVVCLLRGGFTRVEETLLDGGRGTAVIEQRMAFQEVMRDRFTAVIEHATGRPVVGFMSGNQQDPDMICEVFVLSPSDLLVEDQHPASASD</sequence>
<dbReference type="AlphaFoldDB" id="A0A9X3SB52"/>
<evidence type="ECO:0000259" key="1">
    <source>
        <dbReference type="Pfam" id="PF10057"/>
    </source>
</evidence>
<proteinExistence type="predicted"/>
<dbReference type="InterPro" id="IPR018745">
    <property type="entry name" value="MpsC"/>
</dbReference>
<organism evidence="2 3">
    <name type="scientific">Solirubrobacter phytolaccae</name>
    <dbReference type="NCBI Taxonomy" id="1404360"/>
    <lineage>
        <taxon>Bacteria</taxon>
        <taxon>Bacillati</taxon>
        <taxon>Actinomycetota</taxon>
        <taxon>Thermoleophilia</taxon>
        <taxon>Solirubrobacterales</taxon>
        <taxon>Solirubrobacteraceae</taxon>
        <taxon>Solirubrobacter</taxon>
    </lineage>
</organism>
<dbReference type="EMBL" id="JAPDDP010000074">
    <property type="protein sequence ID" value="MDA0184383.1"/>
    <property type="molecule type" value="Genomic_DNA"/>
</dbReference>
<name>A0A9X3SB52_9ACTN</name>
<gene>
    <name evidence="2" type="ORF">OJ997_29030</name>
</gene>
<dbReference type="Proteomes" id="UP001147653">
    <property type="component" value="Unassembled WGS sequence"/>
</dbReference>
<accession>A0A9X3SB52</accession>
<keyword evidence="3" id="KW-1185">Reference proteome</keyword>
<evidence type="ECO:0000313" key="3">
    <source>
        <dbReference type="Proteomes" id="UP001147653"/>
    </source>
</evidence>
<feature type="domain" description="Na+-translocating membrane potential-generating system MpsC" evidence="1">
    <location>
        <begin position="4"/>
        <end position="105"/>
    </location>
</feature>
<dbReference type="RefSeq" id="WP_270028834.1">
    <property type="nucleotide sequence ID" value="NZ_JAPDDP010000074.1"/>
</dbReference>
<comment type="caution">
    <text evidence="2">The sequence shown here is derived from an EMBL/GenBank/DDBJ whole genome shotgun (WGS) entry which is preliminary data.</text>
</comment>
<dbReference type="Pfam" id="PF10057">
    <property type="entry name" value="MpsC"/>
    <property type="match status" value="1"/>
</dbReference>